<dbReference type="EMBL" id="CAJNIZ010044448">
    <property type="protein sequence ID" value="CAE7689499.1"/>
    <property type="molecule type" value="Genomic_DNA"/>
</dbReference>
<feature type="non-terminal residue" evidence="2">
    <location>
        <position position="1"/>
    </location>
</feature>
<organism evidence="2 3">
    <name type="scientific">Symbiodinium pilosum</name>
    <name type="common">Dinoflagellate</name>
    <dbReference type="NCBI Taxonomy" id="2952"/>
    <lineage>
        <taxon>Eukaryota</taxon>
        <taxon>Sar</taxon>
        <taxon>Alveolata</taxon>
        <taxon>Dinophyceae</taxon>
        <taxon>Suessiales</taxon>
        <taxon>Symbiodiniaceae</taxon>
        <taxon>Symbiodinium</taxon>
    </lineage>
</organism>
<accession>A0A812WWT7</accession>
<reference evidence="2" key="1">
    <citation type="submission" date="2021-02" db="EMBL/GenBank/DDBJ databases">
        <authorList>
            <person name="Dougan E. K."/>
            <person name="Rhodes N."/>
            <person name="Thang M."/>
            <person name="Chan C."/>
        </authorList>
    </citation>
    <scope>NUCLEOTIDE SEQUENCE</scope>
</reference>
<dbReference type="Proteomes" id="UP000649617">
    <property type="component" value="Unassembled WGS sequence"/>
</dbReference>
<proteinExistence type="predicted"/>
<feature type="region of interest" description="Disordered" evidence="1">
    <location>
        <begin position="435"/>
        <end position="458"/>
    </location>
</feature>
<sequence>MPLKACVFRSPAYGYGSFTCTVPASEVTGAVFGRHPTHRRALPAARHTGIQQAPTGTCPAASCRIRVNTLYRYLACCLTFIDFMHAQHLSFALVPVALMVDFLHASSASKQQDRAVHRSSVNTAIKSLRWLAKHGQWHALSARVHNALVASYAKQIDSYDKKEAVPLPLALIVAWELVLCMHATPLTTKLVLGAALLCAHASICFGDAQRVKWGSIQLSTQGLHAVAYATKTTKRGQRFACTWHGISGRGPDSSRLLRWLSALAQLPRKLFETEGHTHEPDFFVPAPRHAVAYGIFLGPRQLRTRLVDPGLSQQAKLSSAEARALTLHSMKSTALALAAQLHLPREDRLSQGHHRDSAKLCSRNDTFASLRVQRHICAQVAQGWRPQRSMSRGGAAPVPEPPFTVPRQVPSTELPAPALLQGPWRIFTSRHETLHAAASTARQKPGADPPEVEPPLVVSGSDSEAEEVELFAQTAPDSDSEAQTKNNSCSVMTRACTHTFAVEYLLALPKLGSLSVSKLKASCGARCSIFFDFTSAPPCSLALLGKQLVLVPEPLQRALRDTGLCSVSDFAYAYLDPTDLSDFVTKQNQSLWEQLQVADPEHSPAVARLRRALDMSQSITRAQDACPASSAPAPSHSTAIATNVWAEHAPPRLDTEAVQRMQASFRSNYPGEHLDSDSTPSIRLLSLVHQWFTPKG</sequence>
<evidence type="ECO:0000256" key="1">
    <source>
        <dbReference type="SAM" id="MobiDB-lite"/>
    </source>
</evidence>
<protein>
    <submittedName>
        <fullName evidence="2">Uncharacterized protein</fullName>
    </submittedName>
</protein>
<gene>
    <name evidence="2" type="ORF">SPIL2461_LOCUS19302</name>
</gene>
<name>A0A812WWT7_SYMPI</name>
<dbReference type="OrthoDB" id="443990at2759"/>
<evidence type="ECO:0000313" key="3">
    <source>
        <dbReference type="Proteomes" id="UP000649617"/>
    </source>
</evidence>
<evidence type="ECO:0000313" key="2">
    <source>
        <dbReference type="EMBL" id="CAE7689499.1"/>
    </source>
</evidence>
<comment type="caution">
    <text evidence="2">The sequence shown here is derived from an EMBL/GenBank/DDBJ whole genome shotgun (WGS) entry which is preliminary data.</text>
</comment>
<keyword evidence="3" id="KW-1185">Reference proteome</keyword>
<dbReference type="AlphaFoldDB" id="A0A812WWT7"/>